<feature type="transmembrane region" description="Helical" evidence="1">
    <location>
        <begin position="7"/>
        <end position="32"/>
    </location>
</feature>
<protein>
    <recommendedName>
        <fullName evidence="4">Peptidase MA-like domain-containing protein</fullName>
    </recommendedName>
</protein>
<dbReference type="AlphaFoldDB" id="A0A1L3MNN5"/>
<feature type="transmembrane region" description="Helical" evidence="1">
    <location>
        <begin position="74"/>
        <end position="96"/>
    </location>
</feature>
<dbReference type="RefSeq" id="WP_072578748.1">
    <property type="nucleotide sequence ID" value="NZ_CP016020.1"/>
</dbReference>
<dbReference type="STRING" id="1547283.A9C19_03805"/>
<name>A0A1L3MNN5_9BACI</name>
<evidence type="ECO:0000313" key="3">
    <source>
        <dbReference type="Proteomes" id="UP000181936"/>
    </source>
</evidence>
<organism evidence="2 3">
    <name type="scientific">Bacillus weihaiensis</name>
    <dbReference type="NCBI Taxonomy" id="1547283"/>
    <lineage>
        <taxon>Bacteria</taxon>
        <taxon>Bacillati</taxon>
        <taxon>Bacillota</taxon>
        <taxon>Bacilli</taxon>
        <taxon>Bacillales</taxon>
        <taxon>Bacillaceae</taxon>
        <taxon>Bacillus</taxon>
    </lineage>
</organism>
<dbReference type="Proteomes" id="UP000181936">
    <property type="component" value="Chromosome"/>
</dbReference>
<keyword evidence="1" id="KW-1133">Transmembrane helix</keyword>
<dbReference type="KEGG" id="bwh:A9C19_03805"/>
<dbReference type="OrthoDB" id="43895at2"/>
<accession>A0A1L3MNN5</accession>
<gene>
    <name evidence="2" type="ORF">A9C19_03805</name>
</gene>
<sequence>MSKIKFLFTYIIRLLLLLVVIFLASQFIYSFLPLNFSLRISTSLSIYSLFCFIFILFINKRNSYFKVTGKPKELICLILILLMFTSAYFSSTTYLITSELGNQLSFKEKLSIYTFQFSNLRTHQTNYNRLKIDKSVSVYGNVHIYYQESEEELLPVIHHSIDQAEALTTKLLGNVEDSSIDLILHESTEELYNQTSLEQTMGYFDDPNDIMGIAITDLPAILDDQLPHSFHFRSTILHEYTHYRLQAYIRQEGLYLYRIPLWFHEGVAEYIGMNNVAHPLHSFEETDFKHLVTHQDWEEYRLRGYHVYLQSYYAIKFIIDTYGEEIIRDIIEKTAITNDFEEGFKEATGLTIEMLQEKYIQIKPA</sequence>
<dbReference type="EMBL" id="CP016020">
    <property type="protein sequence ID" value="APH03955.1"/>
    <property type="molecule type" value="Genomic_DNA"/>
</dbReference>
<reference evidence="2 3" key="1">
    <citation type="journal article" date="2016" name="Sci. Rep.">
        <title>Complete genome sequence and transcriptomic analysis of a novel marine strain Bacillus weihaiensis reveals the mechanism of brown algae degradation.</title>
        <authorList>
            <person name="Zhu Y."/>
            <person name="Chen P."/>
            <person name="Bao Y."/>
            <person name="Men Y."/>
            <person name="Zeng Y."/>
            <person name="Yang J."/>
            <person name="Sun J."/>
            <person name="Sun Y."/>
        </authorList>
    </citation>
    <scope>NUCLEOTIDE SEQUENCE [LARGE SCALE GENOMIC DNA]</scope>
    <source>
        <strain evidence="2 3">Alg07</strain>
    </source>
</reference>
<evidence type="ECO:0000256" key="1">
    <source>
        <dbReference type="SAM" id="Phobius"/>
    </source>
</evidence>
<proteinExistence type="predicted"/>
<keyword evidence="1" id="KW-0812">Transmembrane</keyword>
<evidence type="ECO:0008006" key="4">
    <source>
        <dbReference type="Google" id="ProtNLM"/>
    </source>
</evidence>
<evidence type="ECO:0000313" key="2">
    <source>
        <dbReference type="EMBL" id="APH03955.1"/>
    </source>
</evidence>
<keyword evidence="1" id="KW-0472">Membrane</keyword>
<feature type="transmembrane region" description="Helical" evidence="1">
    <location>
        <begin position="38"/>
        <end position="58"/>
    </location>
</feature>
<keyword evidence="3" id="KW-1185">Reference proteome</keyword>